<evidence type="ECO:0000256" key="3">
    <source>
        <dbReference type="ARBA" id="ARBA00022692"/>
    </source>
</evidence>
<keyword evidence="6 8" id="KW-1133">Transmembrane helix</keyword>
<feature type="domain" description="ABC transporter" evidence="9">
    <location>
        <begin position="960"/>
        <end position="1214"/>
    </location>
</feature>
<protein>
    <submittedName>
        <fullName evidence="11">ABC transporter</fullName>
    </submittedName>
</protein>
<keyword evidence="12" id="KW-1185">Reference proteome</keyword>
<dbReference type="InterPro" id="IPR011527">
    <property type="entry name" value="ABC1_TM_dom"/>
</dbReference>
<dbReference type="PANTHER" id="PTHR43394:SF1">
    <property type="entry name" value="ATP-BINDING CASSETTE SUB-FAMILY B MEMBER 10, MITOCHONDRIAL"/>
    <property type="match status" value="1"/>
</dbReference>
<dbReference type="InterPro" id="IPR003439">
    <property type="entry name" value="ABC_transporter-like_ATP-bd"/>
</dbReference>
<dbReference type="Pfam" id="PF00664">
    <property type="entry name" value="ABC_membrane"/>
    <property type="match status" value="2"/>
</dbReference>
<feature type="domain" description="ABC transmembrane type-1" evidence="10">
    <location>
        <begin position="640"/>
        <end position="926"/>
    </location>
</feature>
<evidence type="ECO:0000313" key="11">
    <source>
        <dbReference type="EMBL" id="KAK2023190.1"/>
    </source>
</evidence>
<evidence type="ECO:0000259" key="9">
    <source>
        <dbReference type="PROSITE" id="PS50893"/>
    </source>
</evidence>
<dbReference type="SUPFAM" id="SSF52540">
    <property type="entry name" value="P-loop containing nucleoside triphosphate hydrolases"/>
    <property type="match status" value="2"/>
</dbReference>
<feature type="transmembrane region" description="Helical" evidence="8">
    <location>
        <begin position="639"/>
        <end position="668"/>
    </location>
</feature>
<keyword evidence="2" id="KW-0813">Transport</keyword>
<comment type="caution">
    <text evidence="11">The sequence shown here is derived from an EMBL/GenBank/DDBJ whole genome shotgun (WGS) entry which is preliminary data.</text>
</comment>
<evidence type="ECO:0000256" key="4">
    <source>
        <dbReference type="ARBA" id="ARBA00022741"/>
    </source>
</evidence>
<feature type="domain" description="ABC transmembrane type-1" evidence="10">
    <location>
        <begin position="4"/>
        <end position="181"/>
    </location>
</feature>
<feature type="transmembrane region" description="Helical" evidence="8">
    <location>
        <begin position="121"/>
        <end position="146"/>
    </location>
</feature>
<accession>A0AAD9LYQ2</accession>
<dbReference type="Gene3D" id="1.20.1560.10">
    <property type="entry name" value="ABC transporter type 1, transmembrane domain"/>
    <property type="match status" value="2"/>
</dbReference>
<evidence type="ECO:0000256" key="2">
    <source>
        <dbReference type="ARBA" id="ARBA00022448"/>
    </source>
</evidence>
<keyword evidence="7 8" id="KW-0472">Membrane</keyword>
<dbReference type="EMBL" id="MU843009">
    <property type="protein sequence ID" value="KAK2023190.1"/>
    <property type="molecule type" value="Genomic_DNA"/>
</dbReference>
<evidence type="ECO:0000313" key="12">
    <source>
        <dbReference type="Proteomes" id="UP001232148"/>
    </source>
</evidence>
<dbReference type="GO" id="GO:0005737">
    <property type="term" value="C:cytoplasm"/>
    <property type="evidence" value="ECO:0007669"/>
    <property type="project" value="UniProtKB-ARBA"/>
</dbReference>
<dbReference type="PROSITE" id="PS50929">
    <property type="entry name" value="ABC_TM1F"/>
    <property type="match status" value="2"/>
</dbReference>
<evidence type="ECO:0000256" key="6">
    <source>
        <dbReference type="ARBA" id="ARBA00022989"/>
    </source>
</evidence>
<keyword evidence="5" id="KW-0067">ATP-binding</keyword>
<name>A0AAD9LYQ2_9PEZI</name>
<dbReference type="InterPro" id="IPR003593">
    <property type="entry name" value="AAA+_ATPase"/>
</dbReference>
<feature type="transmembrane region" description="Helical" evidence="8">
    <location>
        <begin position="757"/>
        <end position="777"/>
    </location>
</feature>
<dbReference type="PROSITE" id="PS50893">
    <property type="entry name" value="ABC_TRANSPORTER_2"/>
    <property type="match status" value="2"/>
</dbReference>
<dbReference type="AlphaFoldDB" id="A0AAD9LYQ2"/>
<evidence type="ECO:0000256" key="1">
    <source>
        <dbReference type="ARBA" id="ARBA00004141"/>
    </source>
</evidence>
<evidence type="ECO:0000259" key="10">
    <source>
        <dbReference type="PROSITE" id="PS50929"/>
    </source>
</evidence>
<dbReference type="GO" id="GO:0015421">
    <property type="term" value="F:ABC-type oligopeptide transporter activity"/>
    <property type="evidence" value="ECO:0007669"/>
    <property type="project" value="TreeGrafter"/>
</dbReference>
<keyword evidence="4" id="KW-0547">Nucleotide-binding</keyword>
<feature type="transmembrane region" description="Helical" evidence="8">
    <location>
        <begin position="29"/>
        <end position="55"/>
    </location>
</feature>
<dbReference type="InterPro" id="IPR017871">
    <property type="entry name" value="ABC_transporter-like_CS"/>
</dbReference>
<dbReference type="Gene3D" id="3.40.50.300">
    <property type="entry name" value="P-loop containing nucleotide triphosphate hydrolases"/>
    <property type="match status" value="2"/>
</dbReference>
<dbReference type="GO" id="GO:0016020">
    <property type="term" value="C:membrane"/>
    <property type="evidence" value="ECO:0007669"/>
    <property type="project" value="UniProtKB-SubCell"/>
</dbReference>
<feature type="transmembrane region" description="Helical" evidence="8">
    <location>
        <begin position="784"/>
        <end position="803"/>
    </location>
</feature>
<evidence type="ECO:0000256" key="7">
    <source>
        <dbReference type="ARBA" id="ARBA00023136"/>
    </source>
</evidence>
<sequence>PRQIRELQTATSQVLGFLFTETVTSTASFALALAFSWKLTLVLIATAPLAVIALVSTSRRLQPAIAQQNLHLADASKQVHACVTAVDLVKVFNGGSQEIRAYNKIIDASARQYLVQACCNALQISVTGAWVSLLFVGGFWFGLWLVTKGENSSTIVTTFYATLTALEGISNVLPQYVVLARGISAGRNLRQIVQEPSAECPKGKSAALSSPNLCVGELQVKQVSFAYPSQPHKMILDRSSFCFPAGETRFILGSSGSGKSTLGSLLVNLYEPLLGNILIDGRPLDVLDKEWLRKNITLVRQGSQLFDNTFFWNLVLDQSVTADSVKAACDMSLLQSTILSLPCGVYTKIGPSGHGLSGGQTQRLALARARLRDSPVLILDEVTSGLDRGSTLLVMEATRAWRRGKTTIVITHDISKIEQDDYVYVMDRGRVVEEGIRGILSRDPHSRFAAFTACSDEKLDHQEEADTGRNLDSPLVGQSVHEVHQQVDVDEGHRCLRRTLFGAASFSANISKVDERHTTNGHRPDNLIFHHKSQGPPKTPIHTPEWEAVQPDSTEPPWRQSIETVQTAGKIVQSARQNSTASRQRKLCALDCGMDKKVHPCKLEQKRTTGETPGCHVQSVWTVIMTVSPNLTRRNKLRLIVGLVFCSVAACCTPVFSFCFSQLLATFWAAGDQVTAGREWAFCLILVAVISGASAFLGRYLMEHVGQAWANALRLEAMKGVFRQPKSWFDDPNNSAGDIGECLDRHAEEMRNMVSRFIPIVTMIVVMATTSIIWAMYISWKLTIVALSSLPVIITASAGLSIVGTKWEAVCNEGAAETASVMHETLVNIHDIRAFTLERHFSERHARSVKSAYRLGIQRGLCLGPLFGLSQSVDFFVIALVGWYGIYLTVQEHGMSPNSLQQVANLLLFCIGQATALMAMMPQVSASQAAAARVLFLATLPGPMSPSKSETGRPTSLFPITMRNVDFAYPSQPSRQVLRSVNLDIGNGKCVAIVGPSGCGKSTVMSLLMGLYEPSRLHSIGGIDSGQLTYNGIPSGQIYGEQFYSHISYVPQTPYLFPATVADNIAYGLAEASPLRHRSNVSRAAREAGLHDLIMSFPQGYDTVIGDGGQGLSGGQSQRVCIARALARRSRLMIMDEPTSALDSLSAESIRQTITGTLANAGDRGMSIVVATHSREMMRIAQHIIVMEAGRVVDEGTFHELQLRSKVFSSLIHDP</sequence>
<dbReference type="Pfam" id="PF00005">
    <property type="entry name" value="ABC_tran"/>
    <property type="match status" value="2"/>
</dbReference>
<evidence type="ECO:0000256" key="5">
    <source>
        <dbReference type="ARBA" id="ARBA00022840"/>
    </source>
</evidence>
<dbReference type="SUPFAM" id="SSF90123">
    <property type="entry name" value="ABC transporter transmembrane region"/>
    <property type="match status" value="2"/>
</dbReference>
<proteinExistence type="predicted"/>
<dbReference type="InterPro" id="IPR036640">
    <property type="entry name" value="ABC1_TM_sf"/>
</dbReference>
<dbReference type="Proteomes" id="UP001232148">
    <property type="component" value="Unassembled WGS sequence"/>
</dbReference>
<dbReference type="PANTHER" id="PTHR43394">
    <property type="entry name" value="ATP-DEPENDENT PERMEASE MDL1, MITOCHONDRIAL"/>
    <property type="match status" value="1"/>
</dbReference>
<organism evidence="11 12">
    <name type="scientific">Colletotrichum zoysiae</name>
    <dbReference type="NCBI Taxonomy" id="1216348"/>
    <lineage>
        <taxon>Eukaryota</taxon>
        <taxon>Fungi</taxon>
        <taxon>Dikarya</taxon>
        <taxon>Ascomycota</taxon>
        <taxon>Pezizomycotina</taxon>
        <taxon>Sordariomycetes</taxon>
        <taxon>Hypocreomycetidae</taxon>
        <taxon>Glomerellales</taxon>
        <taxon>Glomerellaceae</taxon>
        <taxon>Colletotrichum</taxon>
        <taxon>Colletotrichum graminicola species complex</taxon>
    </lineage>
</organism>
<dbReference type="GO" id="GO:0016887">
    <property type="term" value="F:ATP hydrolysis activity"/>
    <property type="evidence" value="ECO:0007669"/>
    <property type="project" value="InterPro"/>
</dbReference>
<dbReference type="SMART" id="SM00382">
    <property type="entry name" value="AAA"/>
    <property type="match status" value="2"/>
</dbReference>
<dbReference type="InterPro" id="IPR039421">
    <property type="entry name" value="Type_1_exporter"/>
</dbReference>
<dbReference type="InterPro" id="IPR027417">
    <property type="entry name" value="P-loop_NTPase"/>
</dbReference>
<comment type="subcellular location">
    <subcellularLocation>
        <location evidence="1">Membrane</location>
        <topology evidence="1">Multi-pass membrane protein</topology>
    </subcellularLocation>
</comment>
<evidence type="ECO:0000256" key="8">
    <source>
        <dbReference type="SAM" id="Phobius"/>
    </source>
</evidence>
<keyword evidence="3 8" id="KW-0812">Transmembrane</keyword>
<dbReference type="FunFam" id="3.40.50.300:FF:000604">
    <property type="entry name" value="ABC transporter B family member 28"/>
    <property type="match status" value="1"/>
</dbReference>
<feature type="non-terminal residue" evidence="11">
    <location>
        <position position="1"/>
    </location>
</feature>
<feature type="domain" description="ABC transporter" evidence="9">
    <location>
        <begin position="218"/>
        <end position="453"/>
    </location>
</feature>
<dbReference type="CDD" id="cd18578">
    <property type="entry name" value="ABC_6TM_Pgp_ABCB1_D2_like"/>
    <property type="match status" value="1"/>
</dbReference>
<reference evidence="11" key="1">
    <citation type="submission" date="2021-06" db="EMBL/GenBank/DDBJ databases">
        <title>Comparative genomics, transcriptomics and evolutionary studies reveal genomic signatures of adaptation to plant cell wall in hemibiotrophic fungi.</title>
        <authorList>
            <consortium name="DOE Joint Genome Institute"/>
            <person name="Baroncelli R."/>
            <person name="Diaz J.F."/>
            <person name="Benocci T."/>
            <person name="Peng M."/>
            <person name="Battaglia E."/>
            <person name="Haridas S."/>
            <person name="Andreopoulos W."/>
            <person name="Labutti K."/>
            <person name="Pangilinan J."/>
            <person name="Floch G.L."/>
            <person name="Makela M.R."/>
            <person name="Henrissat B."/>
            <person name="Grigoriev I.V."/>
            <person name="Crouch J.A."/>
            <person name="De Vries R.P."/>
            <person name="Sukno S.A."/>
            <person name="Thon M.R."/>
        </authorList>
    </citation>
    <scope>NUCLEOTIDE SEQUENCE</scope>
    <source>
        <strain evidence="11">MAFF235873</strain>
    </source>
</reference>
<dbReference type="PROSITE" id="PS00211">
    <property type="entry name" value="ABC_TRANSPORTER_1"/>
    <property type="match status" value="1"/>
</dbReference>
<feature type="transmembrane region" description="Helical" evidence="8">
    <location>
        <begin position="873"/>
        <end position="890"/>
    </location>
</feature>
<feature type="transmembrane region" description="Helical" evidence="8">
    <location>
        <begin position="680"/>
        <end position="702"/>
    </location>
</feature>
<gene>
    <name evidence="11" type="ORF">LX32DRAFT_161754</name>
</gene>
<dbReference type="GO" id="GO:0005524">
    <property type="term" value="F:ATP binding"/>
    <property type="evidence" value="ECO:0007669"/>
    <property type="project" value="UniProtKB-KW"/>
</dbReference>